<gene>
    <name evidence="11" type="primary">LOC118271912</name>
</gene>
<evidence type="ECO:0000256" key="4">
    <source>
        <dbReference type="ARBA" id="ARBA00022490"/>
    </source>
</evidence>
<feature type="coiled-coil region" evidence="9">
    <location>
        <begin position="456"/>
        <end position="552"/>
    </location>
</feature>
<organism evidence="10 11">
    <name type="scientific">Spodoptera frugiperda</name>
    <name type="common">Fall armyworm</name>
    <dbReference type="NCBI Taxonomy" id="7108"/>
    <lineage>
        <taxon>Eukaryota</taxon>
        <taxon>Metazoa</taxon>
        <taxon>Ecdysozoa</taxon>
        <taxon>Arthropoda</taxon>
        <taxon>Hexapoda</taxon>
        <taxon>Insecta</taxon>
        <taxon>Pterygota</taxon>
        <taxon>Neoptera</taxon>
        <taxon>Endopterygota</taxon>
        <taxon>Lepidoptera</taxon>
        <taxon>Glossata</taxon>
        <taxon>Ditrysia</taxon>
        <taxon>Noctuoidea</taxon>
        <taxon>Noctuidae</taxon>
        <taxon>Amphipyrinae</taxon>
        <taxon>Spodoptera</taxon>
    </lineage>
</organism>
<evidence type="ECO:0000313" key="10">
    <source>
        <dbReference type="Proteomes" id="UP000829999"/>
    </source>
</evidence>
<reference evidence="11" key="1">
    <citation type="submission" date="2025-08" db="UniProtKB">
        <authorList>
            <consortium name="RefSeq"/>
        </authorList>
    </citation>
    <scope>IDENTIFICATION</scope>
    <source>
        <tissue evidence="11">Whole larval tissue</tissue>
    </source>
</reference>
<feature type="coiled-coil region" evidence="9">
    <location>
        <begin position="326"/>
        <end position="353"/>
    </location>
</feature>
<sequence>MAQSLIAITQELGSNDNSISTKEFLQFEKTCEAYKDDDEEIKMIFNEIKKLSAINKPENVISDDIDDIEFILKRAEDIAQETETLLKSSPKSTAKSICSPNKSESGVILQIKVTKPCENEKDVSEHKENNTKVNQYAKQNAKENTEIRRKPKLRPFSAGVIDSKKRETNKVTKSVTNSPKKTVNNNCRHDNLVEELKDTTERAKSLELLNVQLNDDNKALRKKLESISEEKHVAELKLAECEKFVGRLSKEYENRSTELKSIKENENKILAELQKERNDRKNLTIQHEKDIVIIHDLQRQVKEMEMILRRKHPDSVSALIVASKSSTVEDNKKKLLEERIARLEQELKDKEDHFQGILLTLQEKFGDMKQKYESHIIDVERQLMDDRKVNTELKNKLNKQNLVDSATQTVTKSKHTTSTQTFIKPDRASSAVSRLSQNSALILNRLKEDSYLVATIKGLQSELTVKQRTIAKINRETEELRKNLRNLQKEKEVLLNLHPHKKASNRSKSTENILARMNTEMEAELAEIRTQKEVLVQERNTLLDSLKRTNEEFILLKKKRIQDLIKAVKTADYCFNNKLHTLQLAHEKELMQMNLQVYPLQEEIKLLNKTVEILQERVRTTEEKLMRYQAGMKDDVLAGGDNNCNKNKRDR</sequence>
<accession>A0A9R0D8D1</accession>
<dbReference type="GO" id="GO:0005814">
    <property type="term" value="C:centriole"/>
    <property type="evidence" value="ECO:0007669"/>
    <property type="project" value="UniProtKB-SubCell"/>
</dbReference>
<keyword evidence="5" id="KW-0493">Microtubule</keyword>
<dbReference type="InterPro" id="IPR038774">
    <property type="entry name" value="CEP162-like"/>
</dbReference>
<keyword evidence="10" id="KW-1185">Reference proteome</keyword>
<keyword evidence="7 9" id="KW-0175">Coiled coil</keyword>
<dbReference type="GeneID" id="118271912"/>
<dbReference type="PANTHER" id="PTHR34031">
    <property type="entry name" value="CENTROSOMAL PROTEIN OF 162 KDA"/>
    <property type="match status" value="1"/>
</dbReference>
<dbReference type="OrthoDB" id="2157184at2759"/>
<dbReference type="AlphaFoldDB" id="A0A9R0D8D1"/>
<evidence type="ECO:0000256" key="6">
    <source>
        <dbReference type="ARBA" id="ARBA00022794"/>
    </source>
</evidence>
<evidence type="ECO:0000256" key="1">
    <source>
        <dbReference type="ARBA" id="ARBA00004114"/>
    </source>
</evidence>
<evidence type="ECO:0000256" key="2">
    <source>
        <dbReference type="ARBA" id="ARBA00009485"/>
    </source>
</evidence>
<evidence type="ECO:0000313" key="11">
    <source>
        <dbReference type="RefSeq" id="XP_035444068.2"/>
    </source>
</evidence>
<dbReference type="GO" id="GO:0005879">
    <property type="term" value="C:axonemal microtubule"/>
    <property type="evidence" value="ECO:0007669"/>
    <property type="project" value="TreeGrafter"/>
</dbReference>
<keyword evidence="4" id="KW-0963">Cytoplasm</keyword>
<keyword evidence="8" id="KW-0206">Cytoskeleton</keyword>
<proteinExistence type="inferred from homology"/>
<protein>
    <recommendedName>
        <fullName evidence="3">Centrosomal protein of 162 kDa</fullName>
    </recommendedName>
</protein>
<name>A0A9R0D8D1_SPOFR</name>
<evidence type="ECO:0000256" key="3">
    <source>
        <dbReference type="ARBA" id="ARBA00021406"/>
    </source>
</evidence>
<evidence type="ECO:0000256" key="9">
    <source>
        <dbReference type="SAM" id="Coils"/>
    </source>
</evidence>
<comment type="similarity">
    <text evidence="2">Belongs to the CEP162 family.</text>
</comment>
<keyword evidence="6" id="KW-0970">Cilium biogenesis/degradation</keyword>
<feature type="coiled-coil region" evidence="9">
    <location>
        <begin position="189"/>
        <end position="283"/>
    </location>
</feature>
<dbReference type="Proteomes" id="UP000829999">
    <property type="component" value="Chromosome 5"/>
</dbReference>
<evidence type="ECO:0000256" key="7">
    <source>
        <dbReference type="ARBA" id="ARBA00023054"/>
    </source>
</evidence>
<dbReference type="RefSeq" id="XP_035444068.2">
    <property type="nucleotide sequence ID" value="XM_035588175.2"/>
</dbReference>
<feature type="coiled-coil region" evidence="9">
    <location>
        <begin position="604"/>
        <end position="631"/>
    </location>
</feature>
<evidence type="ECO:0000256" key="5">
    <source>
        <dbReference type="ARBA" id="ARBA00022701"/>
    </source>
</evidence>
<comment type="subcellular location">
    <subcellularLocation>
        <location evidence="1">Cytoplasm</location>
        <location evidence="1">Cytoskeleton</location>
        <location evidence="1">Microtubule organizing center</location>
        <location evidence="1">Centrosome</location>
        <location evidence="1">Centriole</location>
    </subcellularLocation>
</comment>
<dbReference type="PANTHER" id="PTHR34031:SF1">
    <property type="entry name" value="CENTROSOMAL PROTEIN OF 162 KDA"/>
    <property type="match status" value="1"/>
</dbReference>
<dbReference type="GO" id="GO:0060271">
    <property type="term" value="P:cilium assembly"/>
    <property type="evidence" value="ECO:0007669"/>
    <property type="project" value="TreeGrafter"/>
</dbReference>
<evidence type="ECO:0000256" key="8">
    <source>
        <dbReference type="ARBA" id="ARBA00023212"/>
    </source>
</evidence>